<protein>
    <submittedName>
        <fullName evidence="2">CopG family transcriptional regulator</fullName>
    </submittedName>
</protein>
<dbReference type="AlphaFoldDB" id="A0A838Y977"/>
<dbReference type="Pfam" id="PF04214">
    <property type="entry name" value="DUF411"/>
    <property type="match status" value="1"/>
</dbReference>
<evidence type="ECO:0000313" key="3">
    <source>
        <dbReference type="Proteomes" id="UP000545606"/>
    </source>
</evidence>
<dbReference type="RefSeq" id="WP_181836192.1">
    <property type="nucleotide sequence ID" value="NZ_JACERN010000031.1"/>
</dbReference>
<dbReference type="Gene3D" id="3.40.30.10">
    <property type="entry name" value="Glutaredoxin"/>
    <property type="match status" value="1"/>
</dbReference>
<evidence type="ECO:0000256" key="1">
    <source>
        <dbReference type="SAM" id="SignalP"/>
    </source>
</evidence>
<dbReference type="SUPFAM" id="SSF52833">
    <property type="entry name" value="Thioredoxin-like"/>
    <property type="match status" value="1"/>
</dbReference>
<organism evidence="2 3">
    <name type="scientific">Aquitalea aquatica</name>
    <dbReference type="NCBI Taxonomy" id="3044273"/>
    <lineage>
        <taxon>Bacteria</taxon>
        <taxon>Pseudomonadati</taxon>
        <taxon>Pseudomonadota</taxon>
        <taxon>Betaproteobacteria</taxon>
        <taxon>Neisseriales</taxon>
        <taxon>Chromobacteriaceae</taxon>
        <taxon>Aquitalea</taxon>
    </lineage>
</organism>
<feature type="signal peptide" evidence="1">
    <location>
        <begin position="1"/>
        <end position="22"/>
    </location>
</feature>
<gene>
    <name evidence="2" type="ORF">H2Z84_12060</name>
</gene>
<name>A0A838Y977_9NEIS</name>
<keyword evidence="3" id="KW-1185">Reference proteome</keyword>
<proteinExistence type="predicted"/>
<comment type="caution">
    <text evidence="2">The sequence shown here is derived from an EMBL/GenBank/DDBJ whole genome shotgun (WGS) entry which is preliminary data.</text>
</comment>
<dbReference type="InterPro" id="IPR036249">
    <property type="entry name" value="Thioredoxin-like_sf"/>
</dbReference>
<keyword evidence="1" id="KW-0732">Signal</keyword>
<accession>A0A838Y977</accession>
<evidence type="ECO:0000313" key="2">
    <source>
        <dbReference type="EMBL" id="MBA4709109.1"/>
    </source>
</evidence>
<reference evidence="2 3" key="1">
    <citation type="submission" date="2020-07" db="EMBL/GenBank/DDBJ databases">
        <title>Draft genome sequence of violacein-producing bacteria and related species.</title>
        <authorList>
            <person name="Wilson H.S."/>
            <person name="De Leon M.E."/>
        </authorList>
    </citation>
    <scope>NUCLEOTIDE SEQUENCE [LARGE SCALE GENOMIC DNA]</scope>
    <source>
        <strain evidence="2 3">HSC-21Su07</strain>
    </source>
</reference>
<dbReference type="InterPro" id="IPR007332">
    <property type="entry name" value="DUF411"/>
</dbReference>
<dbReference type="Proteomes" id="UP000545606">
    <property type="component" value="Unassembled WGS sequence"/>
</dbReference>
<feature type="chain" id="PRO_5032619984" evidence="1">
    <location>
        <begin position="23"/>
        <end position="145"/>
    </location>
</feature>
<sequence length="145" mass="15425">MATIRTRVLAALIGAFSTTVFAATPVTLYKSPTCSCCEAYISYLKHNGFDVTAINRDDMQPIKQQMGVTPGLGSCHTAKIGRYTIEGHVPVAAIKKLLASKADVVGLSAPGMPLNSPGMGEEKPGTLAIYTMTKDQRTGVLFGRF</sequence>
<dbReference type="EMBL" id="JACERN010000031">
    <property type="protein sequence ID" value="MBA4709109.1"/>
    <property type="molecule type" value="Genomic_DNA"/>
</dbReference>